<protein>
    <recommendedName>
        <fullName evidence="1">F-box domain-containing protein</fullName>
    </recommendedName>
</protein>
<sequence length="179" mass="20860">MEVFDHTHYVTTFPFSYPFATTTTFTTNPPWMDSRIWSRLPERLVDRVIAFLPPPAFFRARSVCKRWYSLLFSHSFLQMYLQINPKPYFFIFFKQKTTHPKTTTTTTTIFKTTNTTAADNVVPQEGYIFDPETLSWHRLVFPLIPHGFSPTFPLVDSSVGCLMKQVRKACSFQTPSSHL</sequence>
<dbReference type="EMBL" id="CAKMRJ010003334">
    <property type="protein sequence ID" value="CAH1432901.1"/>
    <property type="molecule type" value="Genomic_DNA"/>
</dbReference>
<evidence type="ECO:0000259" key="1">
    <source>
        <dbReference type="PROSITE" id="PS50181"/>
    </source>
</evidence>
<dbReference type="PROSITE" id="PS50181">
    <property type="entry name" value="FBOX"/>
    <property type="match status" value="1"/>
</dbReference>
<proteinExistence type="predicted"/>
<evidence type="ECO:0000313" key="3">
    <source>
        <dbReference type="Proteomes" id="UP001157418"/>
    </source>
</evidence>
<dbReference type="Proteomes" id="UP001157418">
    <property type="component" value="Unassembled WGS sequence"/>
</dbReference>
<feature type="domain" description="F-box" evidence="1">
    <location>
        <begin position="34"/>
        <end position="83"/>
    </location>
</feature>
<dbReference type="FunFam" id="1.20.1280.50:FF:000040">
    <property type="entry name" value="protein UNUSUAL FLORAL ORGANS"/>
    <property type="match status" value="1"/>
</dbReference>
<name>A0AAU9N4X4_9ASTR</name>
<organism evidence="2 3">
    <name type="scientific">Lactuca virosa</name>
    <dbReference type="NCBI Taxonomy" id="75947"/>
    <lineage>
        <taxon>Eukaryota</taxon>
        <taxon>Viridiplantae</taxon>
        <taxon>Streptophyta</taxon>
        <taxon>Embryophyta</taxon>
        <taxon>Tracheophyta</taxon>
        <taxon>Spermatophyta</taxon>
        <taxon>Magnoliopsida</taxon>
        <taxon>eudicotyledons</taxon>
        <taxon>Gunneridae</taxon>
        <taxon>Pentapetalae</taxon>
        <taxon>asterids</taxon>
        <taxon>campanulids</taxon>
        <taxon>Asterales</taxon>
        <taxon>Asteraceae</taxon>
        <taxon>Cichorioideae</taxon>
        <taxon>Cichorieae</taxon>
        <taxon>Lactucinae</taxon>
        <taxon>Lactuca</taxon>
    </lineage>
</organism>
<reference evidence="2 3" key="1">
    <citation type="submission" date="2022-01" db="EMBL/GenBank/DDBJ databases">
        <authorList>
            <person name="Xiong W."/>
            <person name="Schranz E."/>
        </authorList>
    </citation>
    <scope>NUCLEOTIDE SEQUENCE [LARGE SCALE GENOMIC DNA]</scope>
</reference>
<accession>A0AAU9N4X4</accession>
<dbReference type="AlphaFoldDB" id="A0AAU9N4X4"/>
<dbReference type="InterPro" id="IPR001810">
    <property type="entry name" value="F-box_dom"/>
</dbReference>
<gene>
    <name evidence="2" type="ORF">LVIROSA_LOCUS19522</name>
</gene>
<dbReference type="PANTHER" id="PTHR31672:SF12">
    <property type="entry name" value="F-BOX DOMAIN-CONTAINING PROTEIN"/>
    <property type="match status" value="1"/>
</dbReference>
<evidence type="ECO:0000313" key="2">
    <source>
        <dbReference type="EMBL" id="CAH1432901.1"/>
    </source>
</evidence>
<dbReference type="InterPro" id="IPR050796">
    <property type="entry name" value="SCF_F-box_component"/>
</dbReference>
<comment type="caution">
    <text evidence="2">The sequence shown here is derived from an EMBL/GenBank/DDBJ whole genome shotgun (WGS) entry which is preliminary data.</text>
</comment>
<dbReference type="PANTHER" id="PTHR31672">
    <property type="entry name" value="BNACNNG10540D PROTEIN"/>
    <property type="match status" value="1"/>
</dbReference>
<dbReference type="Pfam" id="PF00646">
    <property type="entry name" value="F-box"/>
    <property type="match status" value="1"/>
</dbReference>
<keyword evidence="3" id="KW-1185">Reference proteome</keyword>
<dbReference type="InterPro" id="IPR036047">
    <property type="entry name" value="F-box-like_dom_sf"/>
</dbReference>
<dbReference type="SUPFAM" id="SSF81383">
    <property type="entry name" value="F-box domain"/>
    <property type="match status" value="1"/>
</dbReference>
<dbReference type="SMART" id="SM00256">
    <property type="entry name" value="FBOX"/>
    <property type="match status" value="1"/>
</dbReference>
<dbReference type="Gene3D" id="1.20.1280.50">
    <property type="match status" value="1"/>
</dbReference>